<comment type="caution">
    <text evidence="2">The sequence shown here is derived from an EMBL/GenBank/DDBJ whole genome shotgun (WGS) entry which is preliminary data.</text>
</comment>
<keyword evidence="3" id="KW-1185">Reference proteome</keyword>
<evidence type="ECO:0000313" key="3">
    <source>
        <dbReference type="Proteomes" id="UP000748756"/>
    </source>
</evidence>
<keyword evidence="1" id="KW-0732">Signal</keyword>
<gene>
    <name evidence="2" type="ORF">BG015_005861</name>
</gene>
<dbReference type="Proteomes" id="UP000748756">
    <property type="component" value="Unassembled WGS sequence"/>
</dbReference>
<reference evidence="2" key="1">
    <citation type="journal article" date="2020" name="Fungal Divers.">
        <title>Resolving the Mortierellaceae phylogeny through synthesis of multi-gene phylogenetics and phylogenomics.</title>
        <authorList>
            <person name="Vandepol N."/>
            <person name="Liber J."/>
            <person name="Desiro A."/>
            <person name="Na H."/>
            <person name="Kennedy M."/>
            <person name="Barry K."/>
            <person name="Grigoriev I.V."/>
            <person name="Miller A.N."/>
            <person name="O'Donnell K."/>
            <person name="Stajich J.E."/>
            <person name="Bonito G."/>
        </authorList>
    </citation>
    <scope>NUCLEOTIDE SEQUENCE</scope>
    <source>
        <strain evidence="2">NRRL 6426</strain>
    </source>
</reference>
<proteinExistence type="predicted"/>
<feature type="signal peptide" evidence="1">
    <location>
        <begin position="1"/>
        <end position="21"/>
    </location>
</feature>
<dbReference type="AlphaFoldDB" id="A0A9P5R5E1"/>
<evidence type="ECO:0008006" key="4">
    <source>
        <dbReference type="Google" id="ProtNLM"/>
    </source>
</evidence>
<evidence type="ECO:0000256" key="1">
    <source>
        <dbReference type="SAM" id="SignalP"/>
    </source>
</evidence>
<organism evidence="2 3">
    <name type="scientific">Linnemannia schmuckeri</name>
    <dbReference type="NCBI Taxonomy" id="64567"/>
    <lineage>
        <taxon>Eukaryota</taxon>
        <taxon>Fungi</taxon>
        <taxon>Fungi incertae sedis</taxon>
        <taxon>Mucoromycota</taxon>
        <taxon>Mortierellomycotina</taxon>
        <taxon>Mortierellomycetes</taxon>
        <taxon>Mortierellales</taxon>
        <taxon>Mortierellaceae</taxon>
        <taxon>Linnemannia</taxon>
    </lineage>
</organism>
<feature type="chain" id="PRO_5040318696" description="Hydrophobin" evidence="1">
    <location>
        <begin position="22"/>
        <end position="83"/>
    </location>
</feature>
<dbReference type="EMBL" id="JAAAUQ010002720">
    <property type="protein sequence ID" value="KAF9121347.1"/>
    <property type="molecule type" value="Genomic_DNA"/>
</dbReference>
<protein>
    <recommendedName>
        <fullName evidence="4">Hydrophobin</fullName>
    </recommendedName>
</protein>
<sequence>YPNMHFKSILLLAGLASFAAAAPQQCSVKQKSGYQVCCKNISLLGCTLLQAGTICSGSSYCCKTNTVQNAKGGLINVNANLIS</sequence>
<feature type="non-terminal residue" evidence="2">
    <location>
        <position position="83"/>
    </location>
</feature>
<name>A0A9P5R5E1_9FUNG</name>
<accession>A0A9P5R5E1</accession>
<evidence type="ECO:0000313" key="2">
    <source>
        <dbReference type="EMBL" id="KAF9121347.1"/>
    </source>
</evidence>
<feature type="non-terminal residue" evidence="2">
    <location>
        <position position="1"/>
    </location>
</feature>